<evidence type="ECO:0000313" key="1">
    <source>
        <dbReference type="EMBL" id="SFM47097.1"/>
    </source>
</evidence>
<proteinExistence type="predicted"/>
<dbReference type="STRING" id="487685.SAMN04488696_1354"/>
<keyword evidence="2" id="KW-1185">Reference proteome</keyword>
<gene>
    <name evidence="1" type="ORF">SAMN04488696_1354</name>
</gene>
<protein>
    <submittedName>
        <fullName evidence="1">Uncharacterized protein</fullName>
    </submittedName>
</protein>
<dbReference type="PROSITE" id="PS51257">
    <property type="entry name" value="PROKAR_LIPOPROTEIN"/>
    <property type="match status" value="1"/>
</dbReference>
<sequence length="428" mass="47996">MIGMNKIMSYFILCFLLCSSLFFSGCIAEQKETENNTVTMLTGIDDYDITSVSARNGLNDELVTIGDKETIDKLIKILDTLNLEEIGIGSVSSRTYYTLTFYHNSTEIYNLSIIQDDLLEIDGVYYKVNNTHINMTELRGLINPLDLPVKRNEEGNISISSLIDINTYEMTKVSIVNGMSRKSGSTDNITEIRKLLSDLGRYKLVEAEEPFIGGYRYFIYLYNYSGGFSRVSIVDNKSIEIADVPYEIVDSSIDLAEFEEFIHLESVSGHEGLNVEVSGIAESVSIEELDSCSFLIIAGTVTGAYPSRWNTPDGQRPDKPGSELNIGTEDMIYTDIGIHVNRYFKNEYDTQEWVIRVEGGTVGDDSIWVEDTPSFEYGENVLLFLNGDIITGAYQGKFTMINDTTAVRGDGVSVNIAEMYDHWEITEI</sequence>
<dbReference type="AlphaFoldDB" id="A0A1I4R4B7"/>
<name>A0A1I4R4B7_9EURY</name>
<dbReference type="EMBL" id="FOUJ01000002">
    <property type="protein sequence ID" value="SFM47097.1"/>
    <property type="molecule type" value="Genomic_DNA"/>
</dbReference>
<reference evidence="2" key="1">
    <citation type="submission" date="2016-10" db="EMBL/GenBank/DDBJ databases">
        <authorList>
            <person name="Varghese N."/>
            <person name="Submissions S."/>
        </authorList>
    </citation>
    <scope>NUCLEOTIDE SEQUENCE [LARGE SCALE GENOMIC DNA]</scope>
    <source>
        <strain evidence="2">Mob M</strain>
    </source>
</reference>
<accession>A0A1I4R4B7</accession>
<evidence type="ECO:0000313" key="2">
    <source>
        <dbReference type="Proteomes" id="UP000198535"/>
    </source>
</evidence>
<organism evidence="1 2">
    <name type="scientific">Methanolobus profundi</name>
    <dbReference type="NCBI Taxonomy" id="487685"/>
    <lineage>
        <taxon>Archaea</taxon>
        <taxon>Methanobacteriati</taxon>
        <taxon>Methanobacteriota</taxon>
        <taxon>Stenosarchaea group</taxon>
        <taxon>Methanomicrobia</taxon>
        <taxon>Methanosarcinales</taxon>
        <taxon>Methanosarcinaceae</taxon>
        <taxon>Methanolobus</taxon>
    </lineage>
</organism>
<dbReference type="Proteomes" id="UP000198535">
    <property type="component" value="Unassembled WGS sequence"/>
</dbReference>